<evidence type="ECO:0000313" key="3">
    <source>
        <dbReference type="Proteomes" id="UP000326396"/>
    </source>
</evidence>
<proteinExistence type="predicted"/>
<evidence type="ECO:0000256" key="1">
    <source>
        <dbReference type="SAM" id="MobiDB-lite"/>
    </source>
</evidence>
<feature type="compositionally biased region" description="Low complexity" evidence="1">
    <location>
        <begin position="1"/>
        <end position="18"/>
    </location>
</feature>
<comment type="caution">
    <text evidence="2">The sequence shown here is derived from an EMBL/GenBank/DDBJ whole genome shotgun (WGS) entry which is preliminary data.</text>
</comment>
<dbReference type="Proteomes" id="UP000326396">
    <property type="component" value="Linkage Group LG16"/>
</dbReference>
<keyword evidence="3" id="KW-1185">Reference proteome</keyword>
<gene>
    <name evidence="2" type="ORF">E3N88_16148</name>
</gene>
<protein>
    <submittedName>
        <fullName evidence="2">Uncharacterized protein</fullName>
    </submittedName>
</protein>
<name>A0A5N6NYW9_9ASTR</name>
<accession>A0A5N6NYW9</accession>
<organism evidence="2 3">
    <name type="scientific">Mikania micrantha</name>
    <name type="common">bitter vine</name>
    <dbReference type="NCBI Taxonomy" id="192012"/>
    <lineage>
        <taxon>Eukaryota</taxon>
        <taxon>Viridiplantae</taxon>
        <taxon>Streptophyta</taxon>
        <taxon>Embryophyta</taxon>
        <taxon>Tracheophyta</taxon>
        <taxon>Spermatophyta</taxon>
        <taxon>Magnoliopsida</taxon>
        <taxon>eudicotyledons</taxon>
        <taxon>Gunneridae</taxon>
        <taxon>Pentapetalae</taxon>
        <taxon>asterids</taxon>
        <taxon>campanulids</taxon>
        <taxon>Asterales</taxon>
        <taxon>Asteraceae</taxon>
        <taxon>Asteroideae</taxon>
        <taxon>Heliantheae alliance</taxon>
        <taxon>Eupatorieae</taxon>
        <taxon>Mikania</taxon>
    </lineage>
</organism>
<reference evidence="2 3" key="1">
    <citation type="submission" date="2019-05" db="EMBL/GenBank/DDBJ databases">
        <title>Mikania micrantha, genome provides insights into the molecular mechanism of rapid growth.</title>
        <authorList>
            <person name="Liu B."/>
        </authorList>
    </citation>
    <scope>NUCLEOTIDE SEQUENCE [LARGE SCALE GENOMIC DNA]</scope>
    <source>
        <strain evidence="2">NLD-2019</strain>
        <tissue evidence="2">Leaf</tissue>
    </source>
</reference>
<feature type="region of interest" description="Disordered" evidence="1">
    <location>
        <begin position="1"/>
        <end position="22"/>
    </location>
</feature>
<dbReference type="AlphaFoldDB" id="A0A5N6NYW9"/>
<sequence length="72" mass="8134">MTDCDNSSGELEMSSGGELENEEKIELRFVDVCKESKEDQIFAVPSVNKRHGFAMDEKRKFQFEGKEACVAV</sequence>
<dbReference type="EMBL" id="SZYD01000008">
    <property type="protein sequence ID" value="KAD5508445.1"/>
    <property type="molecule type" value="Genomic_DNA"/>
</dbReference>
<evidence type="ECO:0000313" key="2">
    <source>
        <dbReference type="EMBL" id="KAD5508445.1"/>
    </source>
</evidence>